<feature type="transmembrane region" description="Helical" evidence="6">
    <location>
        <begin position="20"/>
        <end position="40"/>
    </location>
</feature>
<dbReference type="SMART" id="SM00283">
    <property type="entry name" value="MA"/>
    <property type="match status" value="1"/>
</dbReference>
<keyword evidence="6" id="KW-1133">Transmembrane helix</keyword>
<dbReference type="GO" id="GO:0006935">
    <property type="term" value="P:chemotaxis"/>
    <property type="evidence" value="ECO:0007669"/>
    <property type="project" value="UniProtKB-KW"/>
</dbReference>
<evidence type="ECO:0008006" key="11">
    <source>
        <dbReference type="Google" id="ProtNLM"/>
    </source>
</evidence>
<dbReference type="PROSITE" id="PS50885">
    <property type="entry name" value="HAMP"/>
    <property type="match status" value="2"/>
</dbReference>
<organism evidence="9 10">
    <name type="scientific">Sphingomonas metalli</name>
    <dbReference type="NCBI Taxonomy" id="1779358"/>
    <lineage>
        <taxon>Bacteria</taxon>
        <taxon>Pseudomonadati</taxon>
        <taxon>Pseudomonadota</taxon>
        <taxon>Alphaproteobacteria</taxon>
        <taxon>Sphingomonadales</taxon>
        <taxon>Sphingomonadaceae</taxon>
        <taxon>Sphingomonas</taxon>
    </lineage>
</organism>
<feature type="domain" description="Methyl-accepting transducer" evidence="7">
    <location>
        <begin position="192"/>
        <end position="421"/>
    </location>
</feature>
<keyword evidence="10" id="KW-1185">Reference proteome</keyword>
<evidence type="ECO:0000256" key="2">
    <source>
        <dbReference type="ARBA" id="ARBA00022500"/>
    </source>
</evidence>
<keyword evidence="6" id="KW-0472">Membrane</keyword>
<dbReference type="Proteomes" id="UP000623067">
    <property type="component" value="Unassembled WGS sequence"/>
</dbReference>
<dbReference type="AlphaFoldDB" id="A0A916TEQ2"/>
<feature type="transmembrane region" description="Helical" evidence="6">
    <location>
        <begin position="52"/>
        <end position="71"/>
    </location>
</feature>
<reference evidence="9" key="1">
    <citation type="journal article" date="2014" name="Int. J. Syst. Evol. Microbiol.">
        <title>Complete genome sequence of Corynebacterium casei LMG S-19264T (=DSM 44701T), isolated from a smear-ripened cheese.</title>
        <authorList>
            <consortium name="US DOE Joint Genome Institute (JGI-PGF)"/>
            <person name="Walter F."/>
            <person name="Albersmeier A."/>
            <person name="Kalinowski J."/>
            <person name="Ruckert C."/>
        </authorList>
    </citation>
    <scope>NUCLEOTIDE SEQUENCE</scope>
    <source>
        <strain evidence="9">CGMCC 1.15330</strain>
    </source>
</reference>
<dbReference type="PANTHER" id="PTHR43531">
    <property type="entry name" value="PROTEIN ICFG"/>
    <property type="match status" value="1"/>
</dbReference>
<dbReference type="GO" id="GO:0007165">
    <property type="term" value="P:signal transduction"/>
    <property type="evidence" value="ECO:0007669"/>
    <property type="project" value="UniProtKB-KW"/>
</dbReference>
<feature type="domain" description="HAMP" evidence="8">
    <location>
        <begin position="141"/>
        <end position="187"/>
    </location>
</feature>
<name>A0A916TEQ2_9SPHN</name>
<sequence length="484" mass="51361">MKWFREVAPIRQKLLISFGLYTVLLAGLTGLAWWSFALSAGAPPVLAESLEFLFFASLGVTAFSVVAGFVMRKAIADPYVATVLNMEALAAGDIDRPIERAEYRDCVGRLARAMSKFREDAVARREAERKAADAQTQKAMVHTLGTGLQMLSEGNLTFRIEQAFPAEFEQLRLNFNAAMEEMQDLLGSVSHTAGGIRTGSAEISQASDDLSRRTEQQAASLEETAASVDQVTEAVRQIAKSAVHVNETVSNAHANATKGGKIVEEAVGAMADIERSAQEIAQIINVIDGIAFQTNLLALNAGVEAARAGDAGKGFAVVANEVRALAQRSADAAKDIKGLIERSTKQVGNGVQLVGESGQALGRIVEQVAEVSALITQITGSTEAQANNLQQVNSAVSQMDKMTQQNASMVEQSTAAARGLANEADHLTGLVSRFSLGQGPKPVASAARPAPRPRNPAPQRAAIPAVHGNLALVAEAFDQDWAEF</sequence>
<dbReference type="EMBL" id="BMIH01000005">
    <property type="protein sequence ID" value="GGB40509.1"/>
    <property type="molecule type" value="Genomic_DNA"/>
</dbReference>
<dbReference type="GO" id="GO:0016020">
    <property type="term" value="C:membrane"/>
    <property type="evidence" value="ECO:0007669"/>
    <property type="project" value="UniProtKB-SubCell"/>
</dbReference>
<keyword evidence="6" id="KW-0812">Transmembrane</keyword>
<reference evidence="9" key="2">
    <citation type="submission" date="2020-09" db="EMBL/GenBank/DDBJ databases">
        <authorList>
            <person name="Sun Q."/>
            <person name="Zhou Y."/>
        </authorList>
    </citation>
    <scope>NUCLEOTIDE SEQUENCE</scope>
    <source>
        <strain evidence="9">CGMCC 1.15330</strain>
    </source>
</reference>
<dbReference type="SMART" id="SM00304">
    <property type="entry name" value="HAMP"/>
    <property type="match status" value="2"/>
</dbReference>
<proteinExistence type="inferred from homology"/>
<dbReference type="InterPro" id="IPR004089">
    <property type="entry name" value="MCPsignal_dom"/>
</dbReference>
<comment type="similarity">
    <text evidence="3">Belongs to the methyl-accepting chemotaxis (MCP) protein family.</text>
</comment>
<dbReference type="PROSITE" id="PS50111">
    <property type="entry name" value="CHEMOTAXIS_TRANSDUC_2"/>
    <property type="match status" value="1"/>
</dbReference>
<evidence type="ECO:0000256" key="4">
    <source>
        <dbReference type="PROSITE-ProRule" id="PRU00284"/>
    </source>
</evidence>
<keyword evidence="2" id="KW-0145">Chemotaxis</keyword>
<protein>
    <recommendedName>
        <fullName evidence="11">Methyl-accepting chemotaxis protein</fullName>
    </recommendedName>
</protein>
<comment type="caution">
    <text evidence="9">The sequence shown here is derived from an EMBL/GenBank/DDBJ whole genome shotgun (WGS) entry which is preliminary data.</text>
</comment>
<dbReference type="InterPro" id="IPR051310">
    <property type="entry name" value="MCP_chemotaxis"/>
</dbReference>
<dbReference type="CDD" id="cd11386">
    <property type="entry name" value="MCP_signal"/>
    <property type="match status" value="1"/>
</dbReference>
<dbReference type="GO" id="GO:0004888">
    <property type="term" value="F:transmembrane signaling receptor activity"/>
    <property type="evidence" value="ECO:0007669"/>
    <property type="project" value="InterPro"/>
</dbReference>
<evidence type="ECO:0000313" key="10">
    <source>
        <dbReference type="Proteomes" id="UP000623067"/>
    </source>
</evidence>
<evidence type="ECO:0000259" key="8">
    <source>
        <dbReference type="PROSITE" id="PS50885"/>
    </source>
</evidence>
<evidence type="ECO:0000259" key="7">
    <source>
        <dbReference type="PROSITE" id="PS50111"/>
    </source>
</evidence>
<dbReference type="InterPro" id="IPR003660">
    <property type="entry name" value="HAMP_dom"/>
</dbReference>
<dbReference type="RefSeq" id="WP_188660311.1">
    <property type="nucleotide sequence ID" value="NZ_BMIH01000005.1"/>
</dbReference>
<dbReference type="InterPro" id="IPR004090">
    <property type="entry name" value="Chemotax_Me-accpt_rcpt"/>
</dbReference>
<dbReference type="Gene3D" id="1.10.287.950">
    <property type="entry name" value="Methyl-accepting chemotaxis protein"/>
    <property type="match status" value="1"/>
</dbReference>
<evidence type="ECO:0000256" key="3">
    <source>
        <dbReference type="ARBA" id="ARBA00029447"/>
    </source>
</evidence>
<comment type="subcellular location">
    <subcellularLocation>
        <location evidence="1">Membrane</location>
    </subcellularLocation>
</comment>
<dbReference type="Pfam" id="PF00015">
    <property type="entry name" value="MCPsignal"/>
    <property type="match status" value="1"/>
</dbReference>
<keyword evidence="4" id="KW-0807">Transducer</keyword>
<dbReference type="PRINTS" id="PR00260">
    <property type="entry name" value="CHEMTRNSDUCR"/>
</dbReference>
<dbReference type="Gene3D" id="6.10.340.10">
    <property type="match status" value="1"/>
</dbReference>
<dbReference type="PANTHER" id="PTHR43531:SF11">
    <property type="entry name" value="METHYL-ACCEPTING CHEMOTAXIS PROTEIN 3"/>
    <property type="match status" value="1"/>
</dbReference>
<feature type="domain" description="HAMP" evidence="8">
    <location>
        <begin position="73"/>
        <end position="126"/>
    </location>
</feature>
<gene>
    <name evidence="9" type="ORF">GCM10011380_32490</name>
</gene>
<accession>A0A916TEQ2</accession>
<feature type="compositionally biased region" description="Low complexity" evidence="5">
    <location>
        <begin position="440"/>
        <end position="449"/>
    </location>
</feature>
<feature type="region of interest" description="Disordered" evidence="5">
    <location>
        <begin position="438"/>
        <end position="458"/>
    </location>
</feature>
<evidence type="ECO:0000256" key="6">
    <source>
        <dbReference type="SAM" id="Phobius"/>
    </source>
</evidence>
<evidence type="ECO:0000256" key="5">
    <source>
        <dbReference type="SAM" id="MobiDB-lite"/>
    </source>
</evidence>
<evidence type="ECO:0000256" key="1">
    <source>
        <dbReference type="ARBA" id="ARBA00004370"/>
    </source>
</evidence>
<dbReference type="FunFam" id="1.10.287.950:FF:000001">
    <property type="entry name" value="Methyl-accepting chemotaxis sensory transducer"/>
    <property type="match status" value="1"/>
</dbReference>
<evidence type="ECO:0000313" key="9">
    <source>
        <dbReference type="EMBL" id="GGB40509.1"/>
    </source>
</evidence>
<dbReference type="SUPFAM" id="SSF58104">
    <property type="entry name" value="Methyl-accepting chemotaxis protein (MCP) signaling domain"/>
    <property type="match status" value="1"/>
</dbReference>